<organism evidence="5 6">
    <name type="scientific">Dentiscutata erythropus</name>
    <dbReference type="NCBI Taxonomy" id="1348616"/>
    <lineage>
        <taxon>Eukaryota</taxon>
        <taxon>Fungi</taxon>
        <taxon>Fungi incertae sedis</taxon>
        <taxon>Mucoromycota</taxon>
        <taxon>Glomeromycotina</taxon>
        <taxon>Glomeromycetes</taxon>
        <taxon>Diversisporales</taxon>
        <taxon>Gigasporaceae</taxon>
        <taxon>Dentiscutata</taxon>
    </lineage>
</organism>
<feature type="domain" description="Yeast cell wall synthesis Kre9/Knh1-like N-terminal" evidence="4">
    <location>
        <begin position="28"/>
        <end position="118"/>
    </location>
</feature>
<dbReference type="GO" id="GO:0042546">
    <property type="term" value="P:cell wall biogenesis"/>
    <property type="evidence" value="ECO:0007669"/>
    <property type="project" value="InterPro"/>
</dbReference>
<accession>A0A9N9DWY1</accession>
<name>A0A9N9DWY1_9GLOM</name>
<keyword evidence="1 3" id="KW-0732">Signal</keyword>
<evidence type="ECO:0000256" key="2">
    <source>
        <dbReference type="SAM" id="MobiDB-lite"/>
    </source>
</evidence>
<dbReference type="EMBL" id="CAJVPY010005811">
    <property type="protein sequence ID" value="CAG8651066.1"/>
    <property type="molecule type" value="Genomic_DNA"/>
</dbReference>
<protein>
    <submittedName>
        <fullName evidence="5">21497_t:CDS:1</fullName>
    </submittedName>
</protein>
<dbReference type="InterPro" id="IPR045328">
    <property type="entry name" value="Kre9/Knh1"/>
</dbReference>
<feature type="compositionally biased region" description="Low complexity" evidence="2">
    <location>
        <begin position="178"/>
        <end position="202"/>
    </location>
</feature>
<feature type="signal peptide" evidence="3">
    <location>
        <begin position="1"/>
        <end position="19"/>
    </location>
</feature>
<feature type="chain" id="PRO_5040193954" evidence="3">
    <location>
        <begin position="20"/>
        <end position="230"/>
    </location>
</feature>
<dbReference type="InterPro" id="IPR018466">
    <property type="entry name" value="Kre9/Knh1-like_N"/>
</dbReference>
<dbReference type="PANTHER" id="PTHR28154">
    <property type="entry name" value="CELL WALL SYNTHESIS PROTEIN KNH1-RELATED"/>
    <property type="match status" value="1"/>
</dbReference>
<evidence type="ECO:0000256" key="3">
    <source>
        <dbReference type="SAM" id="SignalP"/>
    </source>
</evidence>
<dbReference type="GO" id="GO:0006078">
    <property type="term" value="P:(1-&gt;6)-beta-D-glucan biosynthetic process"/>
    <property type="evidence" value="ECO:0007669"/>
    <property type="project" value="InterPro"/>
</dbReference>
<feature type="compositionally biased region" description="Low complexity" evidence="2">
    <location>
        <begin position="136"/>
        <end position="170"/>
    </location>
</feature>
<reference evidence="5" key="1">
    <citation type="submission" date="2021-06" db="EMBL/GenBank/DDBJ databases">
        <authorList>
            <person name="Kallberg Y."/>
            <person name="Tangrot J."/>
            <person name="Rosling A."/>
        </authorList>
    </citation>
    <scope>NUCLEOTIDE SEQUENCE</scope>
    <source>
        <strain evidence="5">MA453B</strain>
    </source>
</reference>
<evidence type="ECO:0000313" key="6">
    <source>
        <dbReference type="Proteomes" id="UP000789405"/>
    </source>
</evidence>
<keyword evidence="6" id="KW-1185">Reference proteome</keyword>
<evidence type="ECO:0000259" key="4">
    <source>
        <dbReference type="Pfam" id="PF10342"/>
    </source>
</evidence>
<gene>
    <name evidence="5" type="ORF">DERYTH_LOCUS10187</name>
</gene>
<evidence type="ECO:0000256" key="1">
    <source>
        <dbReference type="ARBA" id="ARBA00022729"/>
    </source>
</evidence>
<feature type="region of interest" description="Disordered" evidence="2">
    <location>
        <begin position="127"/>
        <end position="202"/>
    </location>
</feature>
<evidence type="ECO:0000313" key="5">
    <source>
        <dbReference type="EMBL" id="CAG8651066.1"/>
    </source>
</evidence>
<dbReference type="Pfam" id="PF10342">
    <property type="entry name" value="Kre9_KNH"/>
    <property type="match status" value="1"/>
</dbReference>
<dbReference type="OrthoDB" id="2432012at2759"/>
<dbReference type="Proteomes" id="UP000789405">
    <property type="component" value="Unassembled WGS sequence"/>
</dbReference>
<dbReference type="AlphaFoldDB" id="A0A9N9DWY1"/>
<sequence>MKLSTVLLCICFFISTIYAGCTIKEPFGTTIWTGGQKGNITWQEDNISPLLSQMDYFEIFLMVGNHQQVVTLATQIDANALAFMCTIPENVGPESDVYFIKICNDKNNYTAYSHTFSIVGVNGTVQDFDPNNPQQPTTTANSNNTLTSNANANNATNTTTTSPASSAPLAPSNPAPNKPSATSNSSPAKSTTTNAPSSTTKASNANSLMVYPTFVGLSLTIINFALSRVL</sequence>
<proteinExistence type="predicted"/>
<dbReference type="PANTHER" id="PTHR28154:SF1">
    <property type="entry name" value="CELL WALL SYNTHESIS PROTEIN KNH1-RELATED"/>
    <property type="match status" value="1"/>
</dbReference>
<comment type="caution">
    <text evidence="5">The sequence shown here is derived from an EMBL/GenBank/DDBJ whole genome shotgun (WGS) entry which is preliminary data.</text>
</comment>